<dbReference type="AlphaFoldDB" id="A0A2I0KAP1"/>
<comment type="caution">
    <text evidence="1">The sequence shown here is derived from an EMBL/GenBank/DDBJ whole genome shotgun (WGS) entry which is preliminary data.</text>
</comment>
<sequence>MYGLEFRLVETCMRATDHTVWKYPPSWGCTMDTRKKESPLPVYDPGVEGQDCESRRDPILHSGRAPQYVGALDSVIDSEWTLVSMCIVSYGLRLEPHEHR</sequence>
<name>A0A2I0KAP1_PUNGR</name>
<evidence type="ECO:0000313" key="2">
    <source>
        <dbReference type="Proteomes" id="UP000233551"/>
    </source>
</evidence>
<dbReference type="EMBL" id="PGOL01000763">
    <property type="protein sequence ID" value="PKI65250.1"/>
    <property type="molecule type" value="Genomic_DNA"/>
</dbReference>
<accession>A0A2I0KAP1</accession>
<organism evidence="1 2">
    <name type="scientific">Punica granatum</name>
    <name type="common">Pomegranate</name>
    <dbReference type="NCBI Taxonomy" id="22663"/>
    <lineage>
        <taxon>Eukaryota</taxon>
        <taxon>Viridiplantae</taxon>
        <taxon>Streptophyta</taxon>
        <taxon>Embryophyta</taxon>
        <taxon>Tracheophyta</taxon>
        <taxon>Spermatophyta</taxon>
        <taxon>Magnoliopsida</taxon>
        <taxon>eudicotyledons</taxon>
        <taxon>Gunneridae</taxon>
        <taxon>Pentapetalae</taxon>
        <taxon>rosids</taxon>
        <taxon>malvids</taxon>
        <taxon>Myrtales</taxon>
        <taxon>Lythraceae</taxon>
        <taxon>Punica</taxon>
    </lineage>
</organism>
<gene>
    <name evidence="1" type="ORF">CRG98_014399</name>
</gene>
<dbReference type="Proteomes" id="UP000233551">
    <property type="component" value="Unassembled WGS sequence"/>
</dbReference>
<keyword evidence="2" id="KW-1185">Reference proteome</keyword>
<proteinExistence type="predicted"/>
<protein>
    <submittedName>
        <fullName evidence="1">Uncharacterized protein</fullName>
    </submittedName>
</protein>
<reference evidence="1 2" key="1">
    <citation type="submission" date="2017-11" db="EMBL/GenBank/DDBJ databases">
        <title>De-novo sequencing of pomegranate (Punica granatum L.) genome.</title>
        <authorList>
            <person name="Akparov Z."/>
            <person name="Amiraslanov A."/>
            <person name="Hajiyeva S."/>
            <person name="Abbasov M."/>
            <person name="Kaur K."/>
            <person name="Hamwieh A."/>
            <person name="Solovyev V."/>
            <person name="Salamov A."/>
            <person name="Braich B."/>
            <person name="Kosarev P."/>
            <person name="Mahmoud A."/>
            <person name="Hajiyev E."/>
            <person name="Babayeva S."/>
            <person name="Izzatullayeva V."/>
            <person name="Mammadov A."/>
            <person name="Mammadov A."/>
            <person name="Sharifova S."/>
            <person name="Ojaghi J."/>
            <person name="Eynullazada K."/>
            <person name="Bayramov B."/>
            <person name="Abdulazimova A."/>
            <person name="Shahmuradov I."/>
        </authorList>
    </citation>
    <scope>NUCLEOTIDE SEQUENCE [LARGE SCALE GENOMIC DNA]</scope>
    <source>
        <strain evidence="2">cv. AG2017</strain>
        <tissue evidence="1">Leaf</tissue>
    </source>
</reference>
<evidence type="ECO:0000313" key="1">
    <source>
        <dbReference type="EMBL" id="PKI65250.1"/>
    </source>
</evidence>